<dbReference type="InterPro" id="IPR024079">
    <property type="entry name" value="MetalloPept_cat_dom_sf"/>
</dbReference>
<keyword evidence="4" id="KW-1185">Reference proteome</keyword>
<dbReference type="InterPro" id="IPR000718">
    <property type="entry name" value="Peptidase_M13"/>
</dbReference>
<sequence length="477" mass="54693">MVLAGLLLLVSLVGHSGASGQTNVDTASPRHKRSTSDCAECCEDVCLTVDCIKEAAQISQFLDRNVDPCDNFANFACGNFYKTERIRKDRVLTSVLNSMIDKNNKLMKDVILEEIKPTDRPHQRWPKMYLKSCLDTAQIEKIGLQPYLDTTFAKEWPTLLGSAWKNSANFDIADLNAKYSPEISNPLFKIWVQTNSKNNSFYQIYVGGLGSVGISKEQYFTPRNGTILMAYEKFLRDMAIELGAEPSVAAKDAATIVNMEIALAKINKISTKREENYNEFTVKFVAQNFSFMDLPGTLRATFARVNKIIPDDEKLILWDQNLTYFNSLEEYLNNYTERDIRNLFGFTYARTRTLVTQRMQDIAFEWGKVKLGRQMKQSKFETCYKKTKKAFGFSLSKEFLRRLYSVRDGEKIQQEVSNMVEKVRKMLLEKLDQLSWMKNKTKAAAIEKTEAMASMISYPRRGLEDDVLDMNPHWVSI</sequence>
<dbReference type="GO" id="GO:0005886">
    <property type="term" value="C:plasma membrane"/>
    <property type="evidence" value="ECO:0007669"/>
    <property type="project" value="TreeGrafter"/>
</dbReference>
<feature type="chain" id="PRO_5042080252" description="Peptidase M13 N-terminal domain-containing protein" evidence="1">
    <location>
        <begin position="21"/>
        <end position="477"/>
    </location>
</feature>
<feature type="domain" description="Peptidase M13 N-terminal" evidence="2">
    <location>
        <begin position="68"/>
        <end position="459"/>
    </location>
</feature>
<dbReference type="AlphaFoldDB" id="A0AAE1DZ22"/>
<protein>
    <recommendedName>
        <fullName evidence="2">Peptidase M13 N-terminal domain-containing protein</fullName>
    </recommendedName>
</protein>
<dbReference type="Gene3D" id="3.40.390.10">
    <property type="entry name" value="Collagenase (Catalytic Domain)"/>
    <property type="match status" value="1"/>
</dbReference>
<dbReference type="PROSITE" id="PS51885">
    <property type="entry name" value="NEPRILYSIN"/>
    <property type="match status" value="1"/>
</dbReference>
<comment type="caution">
    <text evidence="3">The sequence shown here is derived from an EMBL/GenBank/DDBJ whole genome shotgun (WGS) entry which is preliminary data.</text>
</comment>
<organism evidence="3 4">
    <name type="scientific">Elysia crispata</name>
    <name type="common">lettuce slug</name>
    <dbReference type="NCBI Taxonomy" id="231223"/>
    <lineage>
        <taxon>Eukaryota</taxon>
        <taxon>Metazoa</taxon>
        <taxon>Spiralia</taxon>
        <taxon>Lophotrochozoa</taxon>
        <taxon>Mollusca</taxon>
        <taxon>Gastropoda</taxon>
        <taxon>Heterobranchia</taxon>
        <taxon>Euthyneura</taxon>
        <taxon>Panpulmonata</taxon>
        <taxon>Sacoglossa</taxon>
        <taxon>Placobranchoidea</taxon>
        <taxon>Plakobranchidae</taxon>
        <taxon>Elysia</taxon>
    </lineage>
</organism>
<dbReference type="EMBL" id="JAWDGP010001807">
    <property type="protein sequence ID" value="KAK3788012.1"/>
    <property type="molecule type" value="Genomic_DNA"/>
</dbReference>
<dbReference type="InterPro" id="IPR042089">
    <property type="entry name" value="Peptidase_M13_dom_2"/>
</dbReference>
<keyword evidence="1" id="KW-0732">Signal</keyword>
<evidence type="ECO:0000313" key="4">
    <source>
        <dbReference type="Proteomes" id="UP001283361"/>
    </source>
</evidence>
<dbReference type="Pfam" id="PF05649">
    <property type="entry name" value="Peptidase_M13_N"/>
    <property type="match status" value="1"/>
</dbReference>
<gene>
    <name evidence="3" type="ORF">RRG08_042300</name>
</gene>
<dbReference type="InterPro" id="IPR008753">
    <property type="entry name" value="Peptidase_M13_N"/>
</dbReference>
<dbReference type="SUPFAM" id="SSF55486">
    <property type="entry name" value="Metalloproteases ('zincins'), catalytic domain"/>
    <property type="match status" value="1"/>
</dbReference>
<dbReference type="PANTHER" id="PTHR11733">
    <property type="entry name" value="ZINC METALLOPROTEASE FAMILY M13 NEPRILYSIN-RELATED"/>
    <property type="match status" value="1"/>
</dbReference>
<feature type="signal peptide" evidence="1">
    <location>
        <begin position="1"/>
        <end position="20"/>
    </location>
</feature>
<accession>A0AAE1DZ22</accession>
<proteinExistence type="predicted"/>
<dbReference type="Proteomes" id="UP001283361">
    <property type="component" value="Unassembled WGS sequence"/>
</dbReference>
<dbReference type="Gene3D" id="1.10.1380.10">
    <property type="entry name" value="Neutral endopeptidase , domain2"/>
    <property type="match status" value="1"/>
</dbReference>
<dbReference type="PANTHER" id="PTHR11733:SF167">
    <property type="entry name" value="FI17812P1-RELATED"/>
    <property type="match status" value="1"/>
</dbReference>
<evidence type="ECO:0000259" key="2">
    <source>
        <dbReference type="Pfam" id="PF05649"/>
    </source>
</evidence>
<dbReference type="GO" id="GO:0016485">
    <property type="term" value="P:protein processing"/>
    <property type="evidence" value="ECO:0007669"/>
    <property type="project" value="TreeGrafter"/>
</dbReference>
<evidence type="ECO:0000256" key="1">
    <source>
        <dbReference type="SAM" id="SignalP"/>
    </source>
</evidence>
<reference evidence="3" key="1">
    <citation type="journal article" date="2023" name="G3 (Bethesda)">
        <title>A reference genome for the long-term kleptoplast-retaining sea slug Elysia crispata morphotype clarki.</title>
        <authorList>
            <person name="Eastman K.E."/>
            <person name="Pendleton A.L."/>
            <person name="Shaikh M.A."/>
            <person name="Suttiyut T."/>
            <person name="Ogas R."/>
            <person name="Tomko P."/>
            <person name="Gavelis G."/>
            <person name="Widhalm J.R."/>
            <person name="Wisecaver J.H."/>
        </authorList>
    </citation>
    <scope>NUCLEOTIDE SEQUENCE</scope>
    <source>
        <strain evidence="3">ECLA1</strain>
    </source>
</reference>
<name>A0AAE1DZ22_9GAST</name>
<dbReference type="GO" id="GO:0004222">
    <property type="term" value="F:metalloendopeptidase activity"/>
    <property type="evidence" value="ECO:0007669"/>
    <property type="project" value="InterPro"/>
</dbReference>
<evidence type="ECO:0000313" key="3">
    <source>
        <dbReference type="EMBL" id="KAK3788012.1"/>
    </source>
</evidence>